<dbReference type="GO" id="GO:0033539">
    <property type="term" value="P:fatty acid beta-oxidation using acyl-CoA dehydrogenase"/>
    <property type="evidence" value="ECO:0007669"/>
    <property type="project" value="TreeGrafter"/>
</dbReference>
<gene>
    <name evidence="5" type="ORF">H0A36_01190</name>
</gene>
<evidence type="ECO:0000259" key="4">
    <source>
        <dbReference type="Pfam" id="PF01012"/>
    </source>
</evidence>
<dbReference type="AlphaFoldDB" id="A0A853HZS2"/>
<reference evidence="5 6" key="1">
    <citation type="submission" date="2020-07" db="EMBL/GenBank/DDBJ databases">
        <title>Endozoicomonas sp. nov., isolated from sediment.</title>
        <authorList>
            <person name="Gu T."/>
        </authorList>
    </citation>
    <scope>NUCLEOTIDE SEQUENCE [LARGE SCALE GENOMIC DNA]</scope>
    <source>
        <strain evidence="5 6">SM1973</strain>
    </source>
</reference>
<comment type="similarity">
    <text evidence="1">Belongs to the ETF alpha-subunit/FixB family.</text>
</comment>
<dbReference type="PANTHER" id="PTHR43153:SF1">
    <property type="entry name" value="ELECTRON TRANSFER FLAVOPROTEIN SUBUNIT ALPHA, MITOCHONDRIAL"/>
    <property type="match status" value="1"/>
</dbReference>
<dbReference type="SUPFAM" id="SSF52402">
    <property type="entry name" value="Adenine nucleotide alpha hydrolases-like"/>
    <property type="match status" value="1"/>
</dbReference>
<dbReference type="PANTHER" id="PTHR43153">
    <property type="entry name" value="ELECTRON TRANSFER FLAVOPROTEIN ALPHA"/>
    <property type="match status" value="1"/>
</dbReference>
<evidence type="ECO:0000259" key="3">
    <source>
        <dbReference type="Pfam" id="PF00766"/>
    </source>
</evidence>
<dbReference type="SUPFAM" id="SSF52467">
    <property type="entry name" value="DHS-like NAD/FAD-binding domain"/>
    <property type="match status" value="1"/>
</dbReference>
<dbReference type="GO" id="GO:0009055">
    <property type="term" value="F:electron transfer activity"/>
    <property type="evidence" value="ECO:0007669"/>
    <property type="project" value="InterPro"/>
</dbReference>
<dbReference type="Gene3D" id="3.40.50.1220">
    <property type="entry name" value="TPP-binding domain"/>
    <property type="match status" value="1"/>
</dbReference>
<dbReference type="Pfam" id="PF00766">
    <property type="entry name" value="ETF_alpha"/>
    <property type="match status" value="1"/>
</dbReference>
<organism evidence="5 6">
    <name type="scientific">Spartinivicinus marinus</name>
    <dbReference type="NCBI Taxonomy" id="2994442"/>
    <lineage>
        <taxon>Bacteria</taxon>
        <taxon>Pseudomonadati</taxon>
        <taxon>Pseudomonadota</taxon>
        <taxon>Gammaproteobacteria</taxon>
        <taxon>Oceanospirillales</taxon>
        <taxon>Zooshikellaceae</taxon>
        <taxon>Spartinivicinus</taxon>
    </lineage>
</organism>
<accession>A0A853HZS2</accession>
<dbReference type="Gene3D" id="3.40.50.620">
    <property type="entry name" value="HUPs"/>
    <property type="match status" value="1"/>
</dbReference>
<protein>
    <submittedName>
        <fullName evidence="5">Electron transfer flavoprotein subunit alpha/FixB family protein</fullName>
    </submittedName>
</protein>
<dbReference type="EMBL" id="JACCKB010000001">
    <property type="protein sequence ID" value="NYZ64602.1"/>
    <property type="molecule type" value="Genomic_DNA"/>
</dbReference>
<dbReference type="Proteomes" id="UP000569732">
    <property type="component" value="Unassembled WGS sequence"/>
</dbReference>
<dbReference type="RefSeq" id="WP_180566624.1">
    <property type="nucleotide sequence ID" value="NZ_JACCKB010000001.1"/>
</dbReference>
<proteinExistence type="inferred from homology"/>
<dbReference type="InterPro" id="IPR014731">
    <property type="entry name" value="ETF_asu_C"/>
</dbReference>
<keyword evidence="2" id="KW-0813">Transport</keyword>
<dbReference type="InterPro" id="IPR029035">
    <property type="entry name" value="DHS-like_NAD/FAD-binding_dom"/>
</dbReference>
<evidence type="ECO:0000256" key="2">
    <source>
        <dbReference type="ARBA" id="ARBA00022982"/>
    </source>
</evidence>
<evidence type="ECO:0000313" key="6">
    <source>
        <dbReference type="Proteomes" id="UP000569732"/>
    </source>
</evidence>
<feature type="domain" description="Electron transfer flavoprotein alpha subunit C-terminal" evidence="3">
    <location>
        <begin position="290"/>
        <end position="365"/>
    </location>
</feature>
<evidence type="ECO:0000256" key="1">
    <source>
        <dbReference type="ARBA" id="ARBA00005817"/>
    </source>
</evidence>
<feature type="domain" description="Electron transfer flavoprotein alpha/beta-subunit N-terminal" evidence="4">
    <location>
        <begin position="125"/>
        <end position="242"/>
    </location>
</feature>
<evidence type="ECO:0000313" key="5">
    <source>
        <dbReference type="EMBL" id="NYZ64602.1"/>
    </source>
</evidence>
<dbReference type="Pfam" id="PF01012">
    <property type="entry name" value="ETF"/>
    <property type="match status" value="1"/>
</dbReference>
<comment type="caution">
    <text evidence="5">The sequence shown here is derived from an EMBL/GenBank/DDBJ whole genome shotgun (WGS) entry which is preliminary data.</text>
</comment>
<keyword evidence="6" id="KW-1185">Reference proteome</keyword>
<dbReference type="InterPro" id="IPR001308">
    <property type="entry name" value="ETF_a/FixB"/>
</dbReference>
<dbReference type="InterPro" id="IPR014729">
    <property type="entry name" value="Rossmann-like_a/b/a_fold"/>
</dbReference>
<dbReference type="InterPro" id="IPR014730">
    <property type="entry name" value="ETF_a/b_N"/>
</dbReference>
<dbReference type="GO" id="GO:0050660">
    <property type="term" value="F:flavin adenine dinucleotide binding"/>
    <property type="evidence" value="ECO:0007669"/>
    <property type="project" value="InterPro"/>
</dbReference>
<sequence>MSNIIRRDPRIERIIRNRLHPMHANFASGPVRGPTGLIRKNPHQVGFIGPNGIKRIDRSATGVSAAQFASRSHTKGVEQQEVRKPFTIEDPAFYIAVVLDLVGGRLTSHDKDILGQAHLLATESDETASNEKGAVLAIAFGELKDDSLKFAGVDRLLHFTDEKFQLFNPELKLTALTAVEVSYQPKHWLLPDSIHGGGDLGRRLAARLNERPATQVWKFEQDKITCRASGGTQDVERSIPRIMLLAEEVAYPVMETEHQATRLELPDLPAVIPQMEDLGQQAVDPSEIPLGEAEFILSGGNGVTNWELFHQASATLGATEGASRVAVDNGDMPRFRQVGATGTWVSARVYIAVGISGAIQHLQGIGQCEKVIAINLDKDCDMIKRADLSVIADSSAVLEELIKLVNESKQEAAANAA</sequence>
<keyword evidence="2" id="KW-0249">Electron transport</keyword>
<name>A0A853HZS2_9GAMM</name>